<comment type="similarity">
    <text evidence="1">Belongs to the AHA1 family.</text>
</comment>
<evidence type="ECO:0000313" key="3">
    <source>
        <dbReference type="EMBL" id="QES90970.1"/>
    </source>
</evidence>
<name>A0A5P2GBC5_9BACT</name>
<evidence type="ECO:0000313" key="4">
    <source>
        <dbReference type="Proteomes" id="UP000292424"/>
    </source>
</evidence>
<dbReference type="InterPro" id="IPR023393">
    <property type="entry name" value="START-like_dom_sf"/>
</dbReference>
<gene>
    <name evidence="3" type="ORF">E0W69_012375</name>
</gene>
<keyword evidence="4" id="KW-1185">Reference proteome</keyword>
<proteinExistence type="inferred from homology"/>
<dbReference type="SUPFAM" id="SSF55961">
    <property type="entry name" value="Bet v1-like"/>
    <property type="match status" value="1"/>
</dbReference>
<dbReference type="Gene3D" id="3.30.530.20">
    <property type="match status" value="1"/>
</dbReference>
<organism evidence="3 4">
    <name type="scientific">Rhizosphaericola mali</name>
    <dbReference type="NCBI Taxonomy" id="2545455"/>
    <lineage>
        <taxon>Bacteria</taxon>
        <taxon>Pseudomonadati</taxon>
        <taxon>Bacteroidota</taxon>
        <taxon>Chitinophagia</taxon>
        <taxon>Chitinophagales</taxon>
        <taxon>Chitinophagaceae</taxon>
        <taxon>Rhizosphaericola</taxon>
    </lineage>
</organism>
<dbReference type="Pfam" id="PF08327">
    <property type="entry name" value="AHSA1"/>
    <property type="match status" value="1"/>
</dbReference>
<dbReference type="InterPro" id="IPR013538">
    <property type="entry name" value="ASHA1/2-like_C"/>
</dbReference>
<evidence type="ECO:0000259" key="2">
    <source>
        <dbReference type="Pfam" id="PF08327"/>
    </source>
</evidence>
<dbReference type="KEGG" id="arac:E0W69_012375"/>
<evidence type="ECO:0000256" key="1">
    <source>
        <dbReference type="ARBA" id="ARBA00006817"/>
    </source>
</evidence>
<protein>
    <submittedName>
        <fullName evidence="3">Polyketide cyclase</fullName>
    </submittedName>
</protein>
<dbReference type="Proteomes" id="UP000292424">
    <property type="component" value="Chromosome"/>
</dbReference>
<reference evidence="3 4" key="1">
    <citation type="submission" date="2019-09" db="EMBL/GenBank/DDBJ databases">
        <title>Complete genome sequence of Arachidicoccus sp. B3-10 isolated from apple orchard soil.</title>
        <authorList>
            <person name="Kim H.S."/>
            <person name="Han K.-I."/>
            <person name="Suh M.K."/>
            <person name="Lee K.C."/>
            <person name="Eom M.K."/>
            <person name="Kim J.-S."/>
            <person name="Kang S.W."/>
            <person name="Sin Y."/>
            <person name="Lee J.-S."/>
        </authorList>
    </citation>
    <scope>NUCLEOTIDE SEQUENCE [LARGE SCALE GENOMIC DNA]</scope>
    <source>
        <strain evidence="3 4">B3-10</strain>
    </source>
</reference>
<feature type="domain" description="Activator of Hsp90 ATPase homologue 1/2-like C-terminal" evidence="2">
    <location>
        <begin position="6"/>
        <end position="124"/>
    </location>
</feature>
<sequence>MLIRKPVDLVFNAFIDPEITTNFWFTHSSGKIYLHKEVEWIWEIYQVATPVLVTELIFNEKISIDWRKPATKVDFLFKKISDDATYVTINHYGFTENGAELVEKIKDSTGGFTTVLDGLKAFLEYGINLHLIGDKFLH</sequence>
<dbReference type="OrthoDB" id="2364866at2"/>
<dbReference type="AlphaFoldDB" id="A0A5P2GBC5"/>
<dbReference type="EMBL" id="CP044016">
    <property type="protein sequence ID" value="QES90970.1"/>
    <property type="molecule type" value="Genomic_DNA"/>
</dbReference>
<accession>A0A5P2GBC5</accession>